<dbReference type="Gene3D" id="1.10.10.10">
    <property type="entry name" value="Winged helix-like DNA-binding domain superfamily/Winged helix DNA-binding domain"/>
    <property type="match status" value="1"/>
</dbReference>
<dbReference type="EMBL" id="JMKI01000035">
    <property type="protein sequence ID" value="KEJ92131.1"/>
    <property type="molecule type" value="Genomic_DNA"/>
</dbReference>
<evidence type="ECO:0000313" key="6">
    <source>
        <dbReference type="Proteomes" id="UP000027665"/>
    </source>
</evidence>
<dbReference type="PROSITE" id="PS50949">
    <property type="entry name" value="HTH_GNTR"/>
    <property type="match status" value="1"/>
</dbReference>
<dbReference type="CDD" id="cd07377">
    <property type="entry name" value="WHTH_GntR"/>
    <property type="match status" value="1"/>
</dbReference>
<proteinExistence type="predicted"/>
<dbReference type="AlphaFoldDB" id="A0A073IRM7"/>
<dbReference type="InterPro" id="IPR036388">
    <property type="entry name" value="WH-like_DNA-bd_sf"/>
</dbReference>
<dbReference type="InterPro" id="IPR000524">
    <property type="entry name" value="Tscrpt_reg_HTH_GntR"/>
</dbReference>
<dbReference type="InterPro" id="IPR011711">
    <property type="entry name" value="GntR_C"/>
</dbReference>
<dbReference type="SMART" id="SM00345">
    <property type="entry name" value="HTH_GNTR"/>
    <property type="match status" value="1"/>
</dbReference>
<dbReference type="InterPro" id="IPR036390">
    <property type="entry name" value="WH_DNA-bd_sf"/>
</dbReference>
<dbReference type="InterPro" id="IPR008920">
    <property type="entry name" value="TF_FadR/GntR_C"/>
</dbReference>
<feature type="domain" description="HTH gntR-type" evidence="4">
    <location>
        <begin position="18"/>
        <end position="85"/>
    </location>
</feature>
<dbReference type="Proteomes" id="UP000027665">
    <property type="component" value="Unassembled WGS sequence"/>
</dbReference>
<dbReference type="GO" id="GO:0003677">
    <property type="term" value="F:DNA binding"/>
    <property type="evidence" value="ECO:0007669"/>
    <property type="project" value="UniProtKB-KW"/>
</dbReference>
<reference evidence="5 6" key="1">
    <citation type="submission" date="2014-04" db="EMBL/GenBank/DDBJ databases">
        <title>Draft Genome Sequence of Synergistes jonesii.</title>
        <authorList>
            <person name="Coil D.A."/>
            <person name="Eisen J.A."/>
            <person name="Holland-Moritz H.E."/>
        </authorList>
    </citation>
    <scope>NUCLEOTIDE SEQUENCE [LARGE SCALE GENOMIC DNA]</scope>
    <source>
        <strain evidence="5 6">78-1</strain>
    </source>
</reference>
<dbReference type="SUPFAM" id="SSF48008">
    <property type="entry name" value="GntR ligand-binding domain-like"/>
    <property type="match status" value="1"/>
</dbReference>
<accession>A0A073IRM7</accession>
<evidence type="ECO:0000256" key="1">
    <source>
        <dbReference type="ARBA" id="ARBA00023015"/>
    </source>
</evidence>
<dbReference type="eggNOG" id="COG1802">
    <property type="taxonomic scope" value="Bacteria"/>
</dbReference>
<keyword evidence="1" id="KW-0805">Transcription regulation</keyword>
<evidence type="ECO:0000256" key="2">
    <source>
        <dbReference type="ARBA" id="ARBA00023125"/>
    </source>
</evidence>
<evidence type="ECO:0000313" key="5">
    <source>
        <dbReference type="EMBL" id="KEJ92131.1"/>
    </source>
</evidence>
<dbReference type="PANTHER" id="PTHR43537">
    <property type="entry name" value="TRANSCRIPTIONAL REGULATOR, GNTR FAMILY"/>
    <property type="match status" value="1"/>
</dbReference>
<dbReference type="RefSeq" id="WP_037976522.1">
    <property type="nucleotide sequence ID" value="NZ_JMKI01000035.1"/>
</dbReference>
<dbReference type="GO" id="GO:0003700">
    <property type="term" value="F:DNA-binding transcription factor activity"/>
    <property type="evidence" value="ECO:0007669"/>
    <property type="project" value="InterPro"/>
</dbReference>
<dbReference type="STRING" id="2754.EH55_05770"/>
<organism evidence="5 6">
    <name type="scientific">Synergistes jonesii</name>
    <dbReference type="NCBI Taxonomy" id="2754"/>
    <lineage>
        <taxon>Bacteria</taxon>
        <taxon>Thermotogati</taxon>
        <taxon>Synergistota</taxon>
        <taxon>Synergistia</taxon>
        <taxon>Synergistales</taxon>
        <taxon>Synergistaceae</taxon>
        <taxon>Synergistes</taxon>
    </lineage>
</organism>
<comment type="caution">
    <text evidence="5">The sequence shown here is derived from an EMBL/GenBank/DDBJ whole genome shotgun (WGS) entry which is preliminary data.</text>
</comment>
<evidence type="ECO:0000256" key="3">
    <source>
        <dbReference type="ARBA" id="ARBA00023163"/>
    </source>
</evidence>
<dbReference type="OrthoDB" id="703321at2"/>
<keyword evidence="2" id="KW-0238">DNA-binding</keyword>
<keyword evidence="3" id="KW-0804">Transcription</keyword>
<dbReference type="SMART" id="SM00895">
    <property type="entry name" value="FCD"/>
    <property type="match status" value="1"/>
</dbReference>
<dbReference type="Pfam" id="PF07729">
    <property type="entry name" value="FCD"/>
    <property type="match status" value="1"/>
</dbReference>
<protein>
    <recommendedName>
        <fullName evidence="4">HTH gntR-type domain-containing protein</fullName>
    </recommendedName>
</protein>
<evidence type="ECO:0000259" key="4">
    <source>
        <dbReference type="PROSITE" id="PS50949"/>
    </source>
</evidence>
<dbReference type="PANTHER" id="PTHR43537:SF24">
    <property type="entry name" value="GLUCONATE OPERON TRANSCRIPTIONAL REPRESSOR"/>
    <property type="match status" value="1"/>
</dbReference>
<dbReference type="Pfam" id="PF00392">
    <property type="entry name" value="GntR"/>
    <property type="match status" value="1"/>
</dbReference>
<sequence>MLAHESTHEIQKSGFQHKSLVENIVEEIESKIISGEFKPGMRLIEQNMCEQMNVSRSPLREAFRILENIGYLVSNARKGVFVSELTYKDAVDVYTIRANLESLAIYLAIKNDDGTLTDRLTSINKQMLVYANSGDTWNYAKYNSKFHETLIKACNNQRLINMLDIFSKQTKRYRTGVMLSTGKMQESIKKHEELIESIRNGNAEKAEKIRKKSILANLKYLPKLFS</sequence>
<name>A0A073IRM7_9BACT</name>
<dbReference type="GeneID" id="90983792"/>
<gene>
    <name evidence="5" type="ORF">EH55_05770</name>
</gene>
<keyword evidence="6" id="KW-1185">Reference proteome</keyword>
<dbReference type="SUPFAM" id="SSF46785">
    <property type="entry name" value="Winged helix' DNA-binding domain"/>
    <property type="match status" value="1"/>
</dbReference>
<dbReference type="Gene3D" id="1.20.120.530">
    <property type="entry name" value="GntR ligand-binding domain-like"/>
    <property type="match status" value="1"/>
</dbReference>